<protein>
    <recommendedName>
        <fullName evidence="5">G protein-coupled receptor</fullName>
    </recommendedName>
</protein>
<evidence type="ECO:0000256" key="2">
    <source>
        <dbReference type="SAM" id="Phobius"/>
    </source>
</evidence>
<feature type="transmembrane region" description="Helical" evidence="2">
    <location>
        <begin position="179"/>
        <end position="196"/>
    </location>
</feature>
<evidence type="ECO:0000313" key="4">
    <source>
        <dbReference type="Proteomes" id="UP001432322"/>
    </source>
</evidence>
<feature type="region of interest" description="Disordered" evidence="1">
    <location>
        <begin position="297"/>
        <end position="323"/>
    </location>
</feature>
<feature type="non-terminal residue" evidence="3">
    <location>
        <position position="323"/>
    </location>
</feature>
<dbReference type="AlphaFoldDB" id="A0AAV5WI37"/>
<dbReference type="EMBL" id="BTSY01000005">
    <property type="protein sequence ID" value="GMT30323.1"/>
    <property type="molecule type" value="Genomic_DNA"/>
</dbReference>
<keyword evidence="2" id="KW-0812">Transmembrane</keyword>
<feature type="transmembrane region" description="Helical" evidence="2">
    <location>
        <begin position="141"/>
        <end position="159"/>
    </location>
</feature>
<gene>
    <name evidence="3" type="ORF">PFISCL1PPCAC_21620</name>
</gene>
<accession>A0AAV5WI37</accession>
<organism evidence="3 4">
    <name type="scientific">Pristionchus fissidentatus</name>
    <dbReference type="NCBI Taxonomy" id="1538716"/>
    <lineage>
        <taxon>Eukaryota</taxon>
        <taxon>Metazoa</taxon>
        <taxon>Ecdysozoa</taxon>
        <taxon>Nematoda</taxon>
        <taxon>Chromadorea</taxon>
        <taxon>Rhabditida</taxon>
        <taxon>Rhabditina</taxon>
        <taxon>Diplogasteromorpha</taxon>
        <taxon>Diplogasteroidea</taxon>
        <taxon>Neodiplogasteridae</taxon>
        <taxon>Pristionchus</taxon>
    </lineage>
</organism>
<evidence type="ECO:0000313" key="3">
    <source>
        <dbReference type="EMBL" id="GMT30323.1"/>
    </source>
</evidence>
<feature type="non-terminal residue" evidence="3">
    <location>
        <position position="1"/>
    </location>
</feature>
<name>A0AAV5WI37_9BILA</name>
<dbReference type="Proteomes" id="UP001432322">
    <property type="component" value="Unassembled WGS sequence"/>
</dbReference>
<reference evidence="3" key="1">
    <citation type="submission" date="2023-10" db="EMBL/GenBank/DDBJ databases">
        <title>Genome assembly of Pristionchus species.</title>
        <authorList>
            <person name="Yoshida K."/>
            <person name="Sommer R.J."/>
        </authorList>
    </citation>
    <scope>NUCLEOTIDE SEQUENCE</scope>
    <source>
        <strain evidence="3">RS5133</strain>
    </source>
</reference>
<sequence>PLPLLPSPLLLPLPSSIPNRLFSMNPAARHRRRGPVRPVQPQQEPDLQQLQQMFPDMSVQELHQLQQLLLQRLQHLQQPGPLEEIFTTLFYGVAFGLSVLAMNLGWIRFCIAVVAGQTIILPGQTYIDKLRDGERQKMRKAQLHGLLWFAALIGGVVMETMMESSDGESQVLCCCWLDIYRSFAFLFFLPILYTLIEPHMLNGQILFPDGPIVRAYKDIANALLTPIMDGPAVRRTVIGLVTYAVLIGVSMFVSAGAVRVGVMSSYCPFPRSHRLYRIPHSRLPGCGLFRAARSEKSRRHAATAGARRDYGSRTAARNGRLQS</sequence>
<evidence type="ECO:0000256" key="1">
    <source>
        <dbReference type="SAM" id="MobiDB-lite"/>
    </source>
</evidence>
<keyword evidence="4" id="KW-1185">Reference proteome</keyword>
<proteinExistence type="predicted"/>
<keyword evidence="2" id="KW-0472">Membrane</keyword>
<comment type="caution">
    <text evidence="3">The sequence shown here is derived from an EMBL/GenBank/DDBJ whole genome shotgun (WGS) entry which is preliminary data.</text>
</comment>
<keyword evidence="2" id="KW-1133">Transmembrane helix</keyword>
<feature type="transmembrane region" description="Helical" evidence="2">
    <location>
        <begin position="89"/>
        <end position="120"/>
    </location>
</feature>
<evidence type="ECO:0008006" key="5">
    <source>
        <dbReference type="Google" id="ProtNLM"/>
    </source>
</evidence>
<feature type="transmembrane region" description="Helical" evidence="2">
    <location>
        <begin position="237"/>
        <end position="258"/>
    </location>
</feature>